<sequence length="90" mass="10176">MHEDLEVSLGMESRLYLKLGKYNTSCIVRIGVIIMVPEMCETTSFPLGSLTITGLICLYVEKFDKEEFMWFVAPLSNIHIMKELLGPCAS</sequence>
<evidence type="ECO:0000313" key="1">
    <source>
        <dbReference type="EMBL" id="KAE9619167.1"/>
    </source>
</evidence>
<accession>A0A6A4QZK7</accession>
<protein>
    <submittedName>
        <fullName evidence="1">Uncharacterized protein</fullName>
    </submittedName>
</protein>
<gene>
    <name evidence="1" type="ORF">Lalb_Chr02g0150291</name>
</gene>
<keyword evidence="2" id="KW-1185">Reference proteome</keyword>
<evidence type="ECO:0000313" key="2">
    <source>
        <dbReference type="Proteomes" id="UP000447434"/>
    </source>
</evidence>
<comment type="caution">
    <text evidence="1">The sequence shown here is derived from an EMBL/GenBank/DDBJ whole genome shotgun (WGS) entry which is preliminary data.</text>
</comment>
<dbReference type="EMBL" id="WOCE01000002">
    <property type="protein sequence ID" value="KAE9619167.1"/>
    <property type="molecule type" value="Genomic_DNA"/>
</dbReference>
<organism evidence="1 2">
    <name type="scientific">Lupinus albus</name>
    <name type="common">White lupine</name>
    <name type="synonym">Lupinus termis</name>
    <dbReference type="NCBI Taxonomy" id="3870"/>
    <lineage>
        <taxon>Eukaryota</taxon>
        <taxon>Viridiplantae</taxon>
        <taxon>Streptophyta</taxon>
        <taxon>Embryophyta</taxon>
        <taxon>Tracheophyta</taxon>
        <taxon>Spermatophyta</taxon>
        <taxon>Magnoliopsida</taxon>
        <taxon>eudicotyledons</taxon>
        <taxon>Gunneridae</taxon>
        <taxon>Pentapetalae</taxon>
        <taxon>rosids</taxon>
        <taxon>fabids</taxon>
        <taxon>Fabales</taxon>
        <taxon>Fabaceae</taxon>
        <taxon>Papilionoideae</taxon>
        <taxon>50 kb inversion clade</taxon>
        <taxon>genistoids sensu lato</taxon>
        <taxon>core genistoids</taxon>
        <taxon>Genisteae</taxon>
        <taxon>Lupinus</taxon>
    </lineage>
</organism>
<reference evidence="2" key="1">
    <citation type="journal article" date="2020" name="Nat. Commun.">
        <title>Genome sequence of the cluster root forming white lupin.</title>
        <authorList>
            <person name="Hufnagel B."/>
            <person name="Marques A."/>
            <person name="Soriano A."/>
            <person name="Marques L."/>
            <person name="Divol F."/>
            <person name="Doumas P."/>
            <person name="Sallet E."/>
            <person name="Mancinotti D."/>
            <person name="Carrere S."/>
            <person name="Marande W."/>
            <person name="Arribat S."/>
            <person name="Keller J."/>
            <person name="Huneau C."/>
            <person name="Blein T."/>
            <person name="Aime D."/>
            <person name="Laguerre M."/>
            <person name="Taylor J."/>
            <person name="Schubert V."/>
            <person name="Nelson M."/>
            <person name="Geu-Flores F."/>
            <person name="Crespi M."/>
            <person name="Gallardo-Guerrero K."/>
            <person name="Delaux P.-M."/>
            <person name="Salse J."/>
            <person name="Berges H."/>
            <person name="Guyot R."/>
            <person name="Gouzy J."/>
            <person name="Peret B."/>
        </authorList>
    </citation>
    <scope>NUCLEOTIDE SEQUENCE [LARGE SCALE GENOMIC DNA]</scope>
    <source>
        <strain evidence="2">cv. Amiga</strain>
    </source>
</reference>
<name>A0A6A4QZK7_LUPAL</name>
<proteinExistence type="predicted"/>
<dbReference type="Proteomes" id="UP000447434">
    <property type="component" value="Chromosome 2"/>
</dbReference>
<dbReference type="AlphaFoldDB" id="A0A6A4QZK7"/>